<feature type="region of interest" description="Disordered" evidence="6">
    <location>
        <begin position="1"/>
        <end position="90"/>
    </location>
</feature>
<dbReference type="EMBL" id="HBFC01003580">
    <property type="protein sequence ID" value="CAD8699232.1"/>
    <property type="molecule type" value="Transcribed_RNA"/>
</dbReference>
<evidence type="ECO:0000256" key="6">
    <source>
        <dbReference type="SAM" id="MobiDB-lite"/>
    </source>
</evidence>
<protein>
    <recommendedName>
        <fullName evidence="7">RRM domain-containing protein</fullName>
    </recommendedName>
</protein>
<evidence type="ECO:0000313" key="8">
    <source>
        <dbReference type="EMBL" id="CAD8699232.1"/>
    </source>
</evidence>
<comment type="subcellular location">
    <subcellularLocation>
        <location evidence="1">Nucleus</location>
        <location evidence="1">Nucleolus</location>
    </subcellularLocation>
</comment>
<name>A0A7S0S8B7_9CHLO</name>
<proteinExistence type="inferred from homology"/>
<dbReference type="GO" id="GO:0000480">
    <property type="term" value="P:endonucleolytic cleavage in 5'-ETS of tricistronic rRNA transcript (SSU-rRNA, 5.8S rRNA, LSU-rRNA)"/>
    <property type="evidence" value="ECO:0007669"/>
    <property type="project" value="TreeGrafter"/>
</dbReference>
<dbReference type="PROSITE" id="PS50102">
    <property type="entry name" value="RRM"/>
    <property type="match status" value="1"/>
</dbReference>
<gene>
    <name evidence="8" type="ORF">MANT1106_LOCUS1914</name>
</gene>
<dbReference type="GO" id="GO:0000447">
    <property type="term" value="P:endonucleolytic cleavage in ITS1 to separate SSU-rRNA from 5.8S rRNA and LSU-rRNA from tricistronic rRNA transcript (SSU-rRNA, 5.8S rRNA, LSU-rRNA)"/>
    <property type="evidence" value="ECO:0007669"/>
    <property type="project" value="TreeGrafter"/>
</dbReference>
<reference evidence="8" key="1">
    <citation type="submission" date="2021-01" db="EMBL/GenBank/DDBJ databases">
        <authorList>
            <person name="Corre E."/>
            <person name="Pelletier E."/>
            <person name="Niang G."/>
            <person name="Scheremetjew M."/>
            <person name="Finn R."/>
            <person name="Kale V."/>
            <person name="Holt S."/>
            <person name="Cochrane G."/>
            <person name="Meng A."/>
            <person name="Brown T."/>
            <person name="Cohen L."/>
        </authorList>
    </citation>
    <scope>NUCLEOTIDE SEQUENCE</scope>
    <source>
        <strain evidence="8">SL-175</strain>
    </source>
</reference>
<feature type="domain" description="RRM" evidence="7">
    <location>
        <begin position="115"/>
        <end position="205"/>
    </location>
</feature>
<evidence type="ECO:0000256" key="3">
    <source>
        <dbReference type="ARBA" id="ARBA00022884"/>
    </source>
</evidence>
<feature type="compositionally biased region" description="Acidic residues" evidence="6">
    <location>
        <begin position="47"/>
        <end position="67"/>
    </location>
</feature>
<comment type="similarity">
    <text evidence="2">Belongs to the ESF2/ABP1 family.</text>
</comment>
<evidence type="ECO:0000256" key="5">
    <source>
        <dbReference type="PROSITE-ProRule" id="PRU00176"/>
    </source>
</evidence>
<dbReference type="InterPro" id="IPR039119">
    <property type="entry name" value="ABT1/Esf2"/>
</dbReference>
<organism evidence="8">
    <name type="scientific">Mantoniella antarctica</name>
    <dbReference type="NCBI Taxonomy" id="81844"/>
    <lineage>
        <taxon>Eukaryota</taxon>
        <taxon>Viridiplantae</taxon>
        <taxon>Chlorophyta</taxon>
        <taxon>Mamiellophyceae</taxon>
        <taxon>Mamiellales</taxon>
        <taxon>Mamiellaceae</taxon>
        <taxon>Mantoniella</taxon>
    </lineage>
</organism>
<evidence type="ECO:0000256" key="1">
    <source>
        <dbReference type="ARBA" id="ARBA00004604"/>
    </source>
</evidence>
<dbReference type="InterPro" id="IPR000504">
    <property type="entry name" value="RRM_dom"/>
</dbReference>
<feature type="compositionally biased region" description="Basic and acidic residues" evidence="6">
    <location>
        <begin position="280"/>
        <end position="298"/>
    </location>
</feature>
<dbReference type="InterPro" id="IPR012677">
    <property type="entry name" value="Nucleotide-bd_a/b_plait_sf"/>
</dbReference>
<dbReference type="GO" id="GO:0003723">
    <property type="term" value="F:RNA binding"/>
    <property type="evidence" value="ECO:0007669"/>
    <property type="project" value="UniProtKB-UniRule"/>
</dbReference>
<dbReference type="SUPFAM" id="SSF54928">
    <property type="entry name" value="RNA-binding domain, RBD"/>
    <property type="match status" value="1"/>
</dbReference>
<dbReference type="GO" id="GO:0000472">
    <property type="term" value="P:endonucleolytic cleavage to generate mature 5'-end of SSU-rRNA from (SSU-rRNA, 5.8S rRNA, LSU-rRNA)"/>
    <property type="evidence" value="ECO:0007669"/>
    <property type="project" value="TreeGrafter"/>
</dbReference>
<keyword evidence="3 5" id="KW-0694">RNA-binding</keyword>
<dbReference type="GO" id="GO:0034462">
    <property type="term" value="P:small-subunit processome assembly"/>
    <property type="evidence" value="ECO:0007669"/>
    <property type="project" value="TreeGrafter"/>
</dbReference>
<evidence type="ECO:0000256" key="2">
    <source>
        <dbReference type="ARBA" id="ARBA00005819"/>
    </source>
</evidence>
<feature type="region of interest" description="Disordered" evidence="6">
    <location>
        <begin position="258"/>
        <end position="298"/>
    </location>
</feature>
<dbReference type="InterPro" id="IPR035979">
    <property type="entry name" value="RBD_domain_sf"/>
</dbReference>
<dbReference type="CDD" id="cd12263">
    <property type="entry name" value="RRM_ABT1_like"/>
    <property type="match status" value="1"/>
</dbReference>
<sequence>MAPSERQRPSATKKCKAAEAALAEEEEDVKEAEALDADMKVDGGGGDSEEDDVELEIESEEEEEERVDGEMYGVPEQGDNSTEETEEVTAVEPPFKKVLTKKALEKARRTQEKRGVVYLGSIPPHMKPMKMRQLLSPFGALDRMYLTPEDPSVRLRRKRFGGNTGKNFTEGWVEFRDKAQARATAQMLNGNAIGGKRRSAYYSDLWNIRYLPKFKWDNLVEEIEFQKALREQKMQLELAVAKKERDFYLQKVEQSKQIQKMQQRRETESGAGSGGNDGPPLDREETKDEYDARAAREKQLRREDRNALLRRFKQRTRIGDFNVDDARGMLAPDLLRDIFSGSSAQQGA</sequence>
<dbReference type="AlphaFoldDB" id="A0A7S0S8B7"/>
<dbReference type="GO" id="GO:0005730">
    <property type="term" value="C:nucleolus"/>
    <property type="evidence" value="ECO:0007669"/>
    <property type="project" value="UniProtKB-SubCell"/>
</dbReference>
<keyword evidence="4" id="KW-0539">Nucleus</keyword>
<dbReference type="PANTHER" id="PTHR12311:SF7">
    <property type="entry name" value="ACTIVATOR OF BASAL TRANSCRIPTION 1"/>
    <property type="match status" value="1"/>
</dbReference>
<feature type="compositionally biased region" description="Basic and acidic residues" evidence="6">
    <location>
        <begin position="31"/>
        <end position="41"/>
    </location>
</feature>
<dbReference type="Gene3D" id="3.30.70.330">
    <property type="match status" value="1"/>
</dbReference>
<accession>A0A7S0S8B7</accession>
<evidence type="ECO:0000256" key="4">
    <source>
        <dbReference type="ARBA" id="ARBA00023242"/>
    </source>
</evidence>
<evidence type="ECO:0000259" key="7">
    <source>
        <dbReference type="PROSITE" id="PS50102"/>
    </source>
</evidence>
<dbReference type="PANTHER" id="PTHR12311">
    <property type="entry name" value="ACTIVATOR OF BASAL TRANSCRIPTION 1"/>
    <property type="match status" value="1"/>
</dbReference>
<dbReference type="InterPro" id="IPR034353">
    <property type="entry name" value="ABT1/ESF2_RRM"/>
</dbReference>